<reference evidence="2" key="2">
    <citation type="submission" date="2024-06" db="EMBL/GenBank/DDBJ databases">
        <title>Caproicibacterium argilliputei sp. nov, a novel caproic acid producing anaerobic bacterium isolated from pit mud.</title>
        <authorList>
            <person name="Xia S."/>
        </authorList>
    </citation>
    <scope>NUCLEOTIDE SEQUENCE</scope>
    <source>
        <strain evidence="2">ZCY20-5</strain>
    </source>
</reference>
<sequence length="91" mass="10201">MLPSVGSVSEENLFANPVDLTGRNTTINGVGIALWTVAVSAGVVVFLVVYRNRGKARKETVGHQRYRSVRRDKKKRLLGNKYYNDSKYKGE</sequence>
<name>A0AA97H2G0_9FIRM</name>
<keyword evidence="1" id="KW-0472">Membrane</keyword>
<dbReference type="AlphaFoldDB" id="A0AA97H2G0"/>
<reference evidence="2" key="1">
    <citation type="submission" date="2023-09" db="EMBL/GenBank/DDBJ databases">
        <authorList>
            <person name="Zeng C."/>
        </authorList>
    </citation>
    <scope>NUCLEOTIDE SEQUENCE</scope>
    <source>
        <strain evidence="2">ZCY20-5</strain>
    </source>
</reference>
<feature type="transmembrane region" description="Helical" evidence="1">
    <location>
        <begin position="32"/>
        <end position="50"/>
    </location>
</feature>
<dbReference type="EMBL" id="CP135996">
    <property type="protein sequence ID" value="WOC32177.1"/>
    <property type="molecule type" value="Genomic_DNA"/>
</dbReference>
<proteinExistence type="predicted"/>
<accession>A0AA97H2G0</accession>
<evidence type="ECO:0000256" key="1">
    <source>
        <dbReference type="SAM" id="Phobius"/>
    </source>
</evidence>
<evidence type="ECO:0000313" key="3">
    <source>
        <dbReference type="Proteomes" id="UP001300604"/>
    </source>
</evidence>
<keyword evidence="3" id="KW-1185">Reference proteome</keyword>
<evidence type="ECO:0000313" key="2">
    <source>
        <dbReference type="EMBL" id="WOC32177.1"/>
    </source>
</evidence>
<protein>
    <submittedName>
        <fullName evidence="2">Uncharacterized protein</fullName>
    </submittedName>
</protein>
<keyword evidence="1" id="KW-1133">Transmembrane helix</keyword>
<keyword evidence="1" id="KW-0812">Transmembrane</keyword>
<dbReference type="Proteomes" id="UP001300604">
    <property type="component" value="Chromosome"/>
</dbReference>
<dbReference type="KEGG" id="carl:PXC00_13455"/>
<gene>
    <name evidence="2" type="ORF">PXC00_13455</name>
</gene>
<dbReference type="RefSeq" id="WP_275844236.1">
    <property type="nucleotide sequence ID" value="NZ_CP135996.1"/>
</dbReference>
<organism evidence="2 3">
    <name type="scientific">Caproicibacterium argilliputei</name>
    <dbReference type="NCBI Taxonomy" id="3030016"/>
    <lineage>
        <taxon>Bacteria</taxon>
        <taxon>Bacillati</taxon>
        <taxon>Bacillota</taxon>
        <taxon>Clostridia</taxon>
        <taxon>Eubacteriales</taxon>
        <taxon>Oscillospiraceae</taxon>
        <taxon>Caproicibacterium</taxon>
    </lineage>
</organism>